<gene>
    <name evidence="2" type="ORF">BECKFW1821B_GA0114236_101426</name>
</gene>
<sequence length="184" mass="20357">MFFIVTPASVPGLSADPVHPVWRGNLHSILLLPYLAGDTPDALAGEAEEELRSLFALCQRLLQTDGTRILFTSREKLPAPFDDERNRRELHRLATEEGRGTGGTGVAQRKKGSGYRRIRTGQGPSSGVAFRADACVIRPVGATRWSPLQRAIRWSRSYRGRSTGRPYESNRGQVFPFSRHSSPG</sequence>
<name>A0A450SIN4_9GAMM</name>
<dbReference type="AlphaFoldDB" id="A0A450SIN4"/>
<accession>A0A450SIN4</accession>
<feature type="region of interest" description="Disordered" evidence="1">
    <location>
        <begin position="160"/>
        <end position="184"/>
    </location>
</feature>
<dbReference type="EMBL" id="CAADFD010000014">
    <property type="protein sequence ID" value="VFJ53240.1"/>
    <property type="molecule type" value="Genomic_DNA"/>
</dbReference>
<evidence type="ECO:0000256" key="1">
    <source>
        <dbReference type="SAM" id="MobiDB-lite"/>
    </source>
</evidence>
<feature type="compositionally biased region" description="Basic residues" evidence="1">
    <location>
        <begin position="108"/>
        <end position="119"/>
    </location>
</feature>
<evidence type="ECO:0000313" key="2">
    <source>
        <dbReference type="EMBL" id="VFJ53240.1"/>
    </source>
</evidence>
<organism evidence="2">
    <name type="scientific">Candidatus Kentrum sp. FW</name>
    <dbReference type="NCBI Taxonomy" id="2126338"/>
    <lineage>
        <taxon>Bacteria</taxon>
        <taxon>Pseudomonadati</taxon>
        <taxon>Pseudomonadota</taxon>
        <taxon>Gammaproteobacteria</taxon>
        <taxon>Candidatus Kentrum</taxon>
    </lineage>
</organism>
<protein>
    <submittedName>
        <fullName evidence="2">Uncharacterized protein</fullName>
    </submittedName>
</protein>
<reference evidence="2" key="1">
    <citation type="submission" date="2019-02" db="EMBL/GenBank/DDBJ databases">
        <authorList>
            <person name="Gruber-Vodicka R. H."/>
            <person name="Seah K. B. B."/>
        </authorList>
    </citation>
    <scope>NUCLEOTIDE SEQUENCE</scope>
    <source>
        <strain evidence="2">BECK_BZ106</strain>
    </source>
</reference>
<feature type="region of interest" description="Disordered" evidence="1">
    <location>
        <begin position="97"/>
        <end position="123"/>
    </location>
</feature>
<proteinExistence type="predicted"/>